<evidence type="ECO:0000313" key="3">
    <source>
        <dbReference type="EMBL" id="CAB4203325.1"/>
    </source>
</evidence>
<name>A0A6J5S4A0_9CAUD</name>
<sequence>MTRRANPYFRPDAALAFLRKWWKENIADTPEAPKGPTGLPSFRAWARSEGLLGPEDQGTPWDDRRVGRAGHTLSRLTEEREDWD</sequence>
<organism evidence="3">
    <name type="scientific">uncultured Caudovirales phage</name>
    <dbReference type="NCBI Taxonomy" id="2100421"/>
    <lineage>
        <taxon>Viruses</taxon>
        <taxon>Duplodnaviria</taxon>
        <taxon>Heunggongvirae</taxon>
        <taxon>Uroviricota</taxon>
        <taxon>Caudoviricetes</taxon>
        <taxon>Peduoviridae</taxon>
        <taxon>Maltschvirus</taxon>
        <taxon>Maltschvirus maltsch</taxon>
    </lineage>
</organism>
<dbReference type="EMBL" id="LR797328">
    <property type="protein sequence ID" value="CAB4203325.1"/>
    <property type="molecule type" value="Genomic_DNA"/>
</dbReference>
<feature type="region of interest" description="Disordered" evidence="1">
    <location>
        <begin position="27"/>
        <end position="84"/>
    </location>
</feature>
<dbReference type="EMBL" id="LR796890">
    <property type="protein sequence ID" value="CAB4173204.1"/>
    <property type="molecule type" value="Genomic_DNA"/>
</dbReference>
<evidence type="ECO:0000313" key="4">
    <source>
        <dbReference type="EMBL" id="CAB4215930.1"/>
    </source>
</evidence>
<proteinExistence type="predicted"/>
<reference evidence="3" key="1">
    <citation type="submission" date="2020-05" db="EMBL/GenBank/DDBJ databases">
        <authorList>
            <person name="Chiriac C."/>
            <person name="Salcher M."/>
            <person name="Ghai R."/>
            <person name="Kavagutti S V."/>
        </authorList>
    </citation>
    <scope>NUCLEOTIDE SEQUENCE</scope>
</reference>
<gene>
    <name evidence="3" type="ORF">UFOVP1381_35</name>
    <name evidence="4" type="ORF">UFOVP1476_8</name>
    <name evidence="2" type="ORF">UFOVP944_38</name>
</gene>
<evidence type="ECO:0000256" key="1">
    <source>
        <dbReference type="SAM" id="MobiDB-lite"/>
    </source>
</evidence>
<dbReference type="EMBL" id="LR797437">
    <property type="protein sequence ID" value="CAB4215930.1"/>
    <property type="molecule type" value="Genomic_DNA"/>
</dbReference>
<accession>A0A6J5S4A0</accession>
<protein>
    <submittedName>
        <fullName evidence="3">Uncharacterized protein</fullName>
    </submittedName>
</protein>
<evidence type="ECO:0000313" key="2">
    <source>
        <dbReference type="EMBL" id="CAB4173204.1"/>
    </source>
</evidence>